<protein>
    <submittedName>
        <fullName evidence="2">Uncharacterized protein</fullName>
    </submittedName>
</protein>
<accession>A0A4Z0A6R4</accession>
<feature type="transmembrane region" description="Helical" evidence="1">
    <location>
        <begin position="21"/>
        <end position="40"/>
    </location>
</feature>
<keyword evidence="3" id="KW-1185">Reference proteome</keyword>
<gene>
    <name evidence="2" type="ORF">EWM64_g1842</name>
</gene>
<keyword evidence="1" id="KW-0812">Transmembrane</keyword>
<feature type="transmembrane region" description="Helical" evidence="1">
    <location>
        <begin position="46"/>
        <end position="70"/>
    </location>
</feature>
<sequence length="94" mass="10687">MITSTTRITGKPIIEIGLPGIFDPCIVIIVVAVLLAPIIFLTFLLLSFFLVICIINLIVILFLIIIFLLIDLLQFFYLHDNWDRASNYRGIHGK</sequence>
<name>A0A4Z0A6R4_9AGAM</name>
<evidence type="ECO:0000313" key="3">
    <source>
        <dbReference type="Proteomes" id="UP000298061"/>
    </source>
</evidence>
<organism evidence="2 3">
    <name type="scientific">Hericium alpestre</name>
    <dbReference type="NCBI Taxonomy" id="135208"/>
    <lineage>
        <taxon>Eukaryota</taxon>
        <taxon>Fungi</taxon>
        <taxon>Dikarya</taxon>
        <taxon>Basidiomycota</taxon>
        <taxon>Agaricomycotina</taxon>
        <taxon>Agaricomycetes</taxon>
        <taxon>Russulales</taxon>
        <taxon>Hericiaceae</taxon>
        <taxon>Hericium</taxon>
    </lineage>
</organism>
<dbReference type="AlphaFoldDB" id="A0A4Z0A6R4"/>
<reference evidence="2 3" key="1">
    <citation type="submission" date="2019-02" db="EMBL/GenBank/DDBJ databases">
        <title>Genome sequencing of the rare red list fungi Hericium alpestre (H. flagellum).</title>
        <authorList>
            <person name="Buettner E."/>
            <person name="Kellner H."/>
        </authorList>
    </citation>
    <scope>NUCLEOTIDE SEQUENCE [LARGE SCALE GENOMIC DNA]</scope>
    <source>
        <strain evidence="2 3">DSM 108284</strain>
    </source>
</reference>
<proteinExistence type="predicted"/>
<dbReference type="Proteomes" id="UP000298061">
    <property type="component" value="Unassembled WGS sequence"/>
</dbReference>
<evidence type="ECO:0000313" key="2">
    <source>
        <dbReference type="EMBL" id="TFY82170.1"/>
    </source>
</evidence>
<keyword evidence="1" id="KW-1133">Transmembrane helix</keyword>
<comment type="caution">
    <text evidence="2">The sequence shown here is derived from an EMBL/GenBank/DDBJ whole genome shotgun (WGS) entry which is preliminary data.</text>
</comment>
<evidence type="ECO:0000256" key="1">
    <source>
        <dbReference type="SAM" id="Phobius"/>
    </source>
</evidence>
<dbReference type="EMBL" id="SFCI01000135">
    <property type="protein sequence ID" value="TFY82170.1"/>
    <property type="molecule type" value="Genomic_DNA"/>
</dbReference>
<keyword evidence="1" id="KW-0472">Membrane</keyword>